<accession>A0A8J6XQN7</accession>
<sequence>MSDKHISLSEFDVEGKLLGFVGDTPGKFKYLRLALESKELQIKIPKELRHSVCLSLVPGDQIRVFGISKLDSHTGEIKLKAYGVSPTGNYLPEEMSTEEQSSKDPVRNAPKARILVCQKSGCRKRGGTSLLLELESALRSRNLLEQVTIEYTGCQKRCSSAPNYVLHLGNKQYTRIHPEAIASLLEEHLS</sequence>
<dbReference type="RefSeq" id="WP_190836856.1">
    <property type="nucleotide sequence ID" value="NZ_CAWPPI010000118.1"/>
</dbReference>
<keyword evidence="2" id="KW-1185">Reference proteome</keyword>
<dbReference type="InterPro" id="IPR036249">
    <property type="entry name" value="Thioredoxin-like_sf"/>
</dbReference>
<evidence type="ECO:0000313" key="1">
    <source>
        <dbReference type="EMBL" id="MBD2777792.1"/>
    </source>
</evidence>
<proteinExistence type="predicted"/>
<dbReference type="EMBL" id="JACXAE010000118">
    <property type="protein sequence ID" value="MBD2777792.1"/>
    <property type="molecule type" value="Genomic_DNA"/>
</dbReference>
<protein>
    <submittedName>
        <fullName evidence="1">(2Fe-2S) ferredoxin domain-containing protein</fullName>
    </submittedName>
</protein>
<organism evidence="1 2">
    <name type="scientific">Iningainema tapete BLCC-T55</name>
    <dbReference type="NCBI Taxonomy" id="2748662"/>
    <lineage>
        <taxon>Bacteria</taxon>
        <taxon>Bacillati</taxon>
        <taxon>Cyanobacteriota</taxon>
        <taxon>Cyanophyceae</taxon>
        <taxon>Nostocales</taxon>
        <taxon>Scytonemataceae</taxon>
        <taxon>Iningainema tapete</taxon>
    </lineage>
</organism>
<reference evidence="1" key="1">
    <citation type="submission" date="2020-09" db="EMBL/GenBank/DDBJ databases">
        <title>Iningainema tapete sp. nov. (Scytonemataceae, Cyanobacteria) from greenhouses in central Florida (USA) produces two types of nodularin with biosynthetic potential for microcystin-LR and anabaenopeptins.</title>
        <authorList>
            <person name="Berthold D.E."/>
            <person name="Lefler F.W."/>
            <person name="Huang I.-S."/>
            <person name="Abdulla H."/>
            <person name="Zimba P.V."/>
            <person name="Laughinghouse H.D. IV."/>
        </authorList>
    </citation>
    <scope>NUCLEOTIDE SEQUENCE</scope>
    <source>
        <strain evidence="1">BLCCT55</strain>
    </source>
</reference>
<dbReference type="AlphaFoldDB" id="A0A8J6XQN7"/>
<gene>
    <name evidence="1" type="ORF">ICL16_38560</name>
</gene>
<comment type="caution">
    <text evidence="1">The sequence shown here is derived from an EMBL/GenBank/DDBJ whole genome shotgun (WGS) entry which is preliminary data.</text>
</comment>
<evidence type="ECO:0000313" key="2">
    <source>
        <dbReference type="Proteomes" id="UP000629098"/>
    </source>
</evidence>
<dbReference type="SUPFAM" id="SSF52833">
    <property type="entry name" value="Thioredoxin-like"/>
    <property type="match status" value="1"/>
</dbReference>
<name>A0A8J6XQN7_9CYAN</name>
<dbReference type="CDD" id="cd02980">
    <property type="entry name" value="TRX_Fd_family"/>
    <property type="match status" value="1"/>
</dbReference>
<dbReference type="Gene3D" id="3.40.30.10">
    <property type="entry name" value="Glutaredoxin"/>
    <property type="match status" value="1"/>
</dbReference>
<dbReference type="Proteomes" id="UP000629098">
    <property type="component" value="Unassembled WGS sequence"/>
</dbReference>